<keyword evidence="3" id="KW-0633">Potassium transport</keyword>
<evidence type="ECO:0000313" key="18">
    <source>
        <dbReference type="EMBL" id="GAU89408.1"/>
    </source>
</evidence>
<dbReference type="EMBL" id="BDGG01000001">
    <property type="protein sequence ID" value="GAU89408.1"/>
    <property type="molecule type" value="Genomic_DNA"/>
</dbReference>
<dbReference type="InterPro" id="IPR036291">
    <property type="entry name" value="NAD(P)-bd_dom_sf"/>
</dbReference>
<dbReference type="InterPro" id="IPR003929">
    <property type="entry name" value="K_chnl_BK_asu"/>
</dbReference>
<evidence type="ECO:0000256" key="5">
    <source>
        <dbReference type="ARBA" id="ARBA00022826"/>
    </source>
</evidence>
<evidence type="ECO:0000259" key="15">
    <source>
        <dbReference type="Pfam" id="PF03493"/>
    </source>
</evidence>
<accession>A0A1D1UTA5</accession>
<dbReference type="GO" id="GO:0060072">
    <property type="term" value="F:large conductance calcium-activated potassium channel activity"/>
    <property type="evidence" value="ECO:0007669"/>
    <property type="project" value="TreeGrafter"/>
</dbReference>
<reference evidence="18 19" key="1">
    <citation type="journal article" date="2016" name="Nat. Commun.">
        <title>Extremotolerant tardigrade genome and improved radiotolerance of human cultured cells by tardigrade-unique protein.</title>
        <authorList>
            <person name="Hashimoto T."/>
            <person name="Horikawa D.D."/>
            <person name="Saito Y."/>
            <person name="Kuwahara H."/>
            <person name="Kozuka-Hata H."/>
            <person name="Shin-I T."/>
            <person name="Minakuchi Y."/>
            <person name="Ohishi K."/>
            <person name="Motoyama A."/>
            <person name="Aizu T."/>
            <person name="Enomoto A."/>
            <person name="Kondo K."/>
            <person name="Tanaka S."/>
            <person name="Hara Y."/>
            <person name="Koshikawa S."/>
            <person name="Sagara H."/>
            <person name="Miura T."/>
            <person name="Yokobori S."/>
            <person name="Miyagawa K."/>
            <person name="Suzuki Y."/>
            <person name="Kubo T."/>
            <person name="Oyama M."/>
            <person name="Kohara Y."/>
            <person name="Fujiyama A."/>
            <person name="Arakawa K."/>
            <person name="Katayama T."/>
            <person name="Toyoda A."/>
            <person name="Kunieda T."/>
        </authorList>
    </citation>
    <scope>NUCLEOTIDE SEQUENCE [LARGE SCALE GENOMIC DNA]</scope>
    <source>
        <strain evidence="18 19">YOKOZUNA-1</strain>
    </source>
</reference>
<evidence type="ECO:0000256" key="12">
    <source>
        <dbReference type="ARBA" id="ARBA00023303"/>
    </source>
</evidence>
<dbReference type="GO" id="GO:0034702">
    <property type="term" value="C:monoatomic ion channel complex"/>
    <property type="evidence" value="ECO:0007669"/>
    <property type="project" value="UniProtKB-KW"/>
</dbReference>
<feature type="transmembrane region" description="Helical" evidence="14">
    <location>
        <begin position="316"/>
        <end position="337"/>
    </location>
</feature>
<dbReference type="OrthoDB" id="10035564at2759"/>
<feature type="region of interest" description="Disordered" evidence="13">
    <location>
        <begin position="1"/>
        <end position="21"/>
    </location>
</feature>
<dbReference type="PANTHER" id="PTHR10027:SF33">
    <property type="entry name" value="CALCIUM-ACTIVATED POTASSIUM CHANNEL SUBUNIT ALPHA-1-RELATED"/>
    <property type="match status" value="1"/>
</dbReference>
<dbReference type="InterPro" id="IPR003148">
    <property type="entry name" value="RCK_N"/>
</dbReference>
<evidence type="ECO:0000256" key="14">
    <source>
        <dbReference type="SAM" id="Phobius"/>
    </source>
</evidence>
<evidence type="ECO:0000256" key="3">
    <source>
        <dbReference type="ARBA" id="ARBA00022538"/>
    </source>
</evidence>
<keyword evidence="9 14" id="KW-1133">Transmembrane helix</keyword>
<organism evidence="18 19">
    <name type="scientific">Ramazzottius varieornatus</name>
    <name type="common">Water bear</name>
    <name type="synonym">Tardigrade</name>
    <dbReference type="NCBI Taxonomy" id="947166"/>
    <lineage>
        <taxon>Eukaryota</taxon>
        <taxon>Metazoa</taxon>
        <taxon>Ecdysozoa</taxon>
        <taxon>Tardigrada</taxon>
        <taxon>Eutardigrada</taxon>
        <taxon>Parachela</taxon>
        <taxon>Hypsibioidea</taxon>
        <taxon>Ramazzottiidae</taxon>
        <taxon>Ramazzottius</taxon>
    </lineage>
</organism>
<keyword evidence="2" id="KW-0813">Transport</keyword>
<feature type="domain" description="Ca2+-activated K+ channel Slowpoke-like C-terminal" evidence="16">
    <location>
        <begin position="1037"/>
        <end position="1151"/>
    </location>
</feature>
<dbReference type="Proteomes" id="UP000186922">
    <property type="component" value="Unassembled WGS sequence"/>
</dbReference>
<sequence>MDGKFGGGDGEARGSDGGGGRRGMGGLAMPFPAVPKHRALLERFGNFSHPPLLNSSIGNSSTGSWQYGVPCYLLGRPELAYVYFGVGFLLAIALALIVDHQTIFQFFRRLLSCGDLPEDLDDVDYRHTHGRKHDANEPEKEPLQDKATDDTTPNSITFRKQIRELARKKRTRWPVRAFIVSAASEHNLIGRLWMSLGVICSGISLSIHLWLASVKNQTIEACAERNHALHWIDLAVNVYLLIYFLIRVLGREKKLPAVLSFHSLVDYFHVPNAVVDPWLCRQFIGFGFLRVYNFGGWLLDLAVATGLLRSANKTKVFRLIFVVTSLTMVASGFLHLAENIGDPLLYAPDGEDLYNGQPTGFWKCFLYIYGRVSMLDLSYMQVRTATGRIIIYSFQLLALGVVAKAIPVIADYMKVKPEYQRSYHPSSSYLHIILTGHVTAYNFKYFVREFYEKERIRSKYFKIVVLSDNPPDAAIKTQLLLHHTKVYYRQGSMLKLEDLHRVALTEAAATLILCSRHTFDPDADDAANIMRVVSAKNLKHNARVIVELHHFHNKPHVLNTPHWSPLNGDSVICLAELQLGLLAQSCVAQGFSTLMANLFTTRSSRSKIKHKKSWMDDYQRGTRFEIYYRKFSPFFVGMNFQEASIFCYRRLKLVLLATHHNPEQCACSATIDGIAGGGTITTDTIGFFLGERSSKVDRVRVYCKNCHENVELSAIKKCKCHMPTAREAKKSSTHTVEELPSRTELEANSALEVETKKNMSCPNVSPADTLATSCTKNPPGGPSELCLAMGCDQPINGHQQLDSTGMFYWVPAPDISTVIVDVKKESSKTFSNHIVLCVLAGKENEAIGLANFVLPLRSAAIPYEELHDILLVSNKGFLEKEWPVIGNLPQIYILEGSALKRGDLRRASLMTCKMCVIMSAPTVSRDLKDQDPALLDKSVILATANVRTTSFSKEGVPAESRANPLESKSPLWKHGSEVPLITDLARETNVVFLDDDDTDSSTREFYLTQPYSEGRAFTNSVLDLLMVMCFFDPFLVSVVEGMIFGPISKELENVLAEGDGLIDSEVGMNIPLERKPDRVRIVQPSVEDVLESLNAQEKVNTYGQVYVELLRTRNITSLGVFRRTDGRRKNQRFVMCNPPQDTLLHDDDLLIALQHF</sequence>
<evidence type="ECO:0000256" key="9">
    <source>
        <dbReference type="ARBA" id="ARBA00022989"/>
    </source>
</evidence>
<feature type="transmembrane region" description="Helical" evidence="14">
    <location>
        <begin position="389"/>
        <end position="409"/>
    </location>
</feature>
<feature type="domain" description="RCK N-terminal" evidence="17">
    <location>
        <begin position="431"/>
        <end position="546"/>
    </location>
</feature>
<evidence type="ECO:0000313" key="19">
    <source>
        <dbReference type="Proteomes" id="UP000186922"/>
    </source>
</evidence>
<evidence type="ECO:0000256" key="2">
    <source>
        <dbReference type="ARBA" id="ARBA00022448"/>
    </source>
</evidence>
<evidence type="ECO:0000256" key="6">
    <source>
        <dbReference type="ARBA" id="ARBA00022837"/>
    </source>
</evidence>
<dbReference type="SUPFAM" id="SSF51735">
    <property type="entry name" value="NAD(P)-binding Rossmann-fold domains"/>
    <property type="match status" value="1"/>
</dbReference>
<keyword evidence="10" id="KW-0406">Ion transport</keyword>
<evidence type="ECO:0000259" key="16">
    <source>
        <dbReference type="Pfam" id="PF21014"/>
    </source>
</evidence>
<feature type="domain" description="Calcium-activated potassium channel BK alpha subunit" evidence="15">
    <location>
        <begin position="569"/>
        <end position="657"/>
    </location>
</feature>
<evidence type="ECO:0000256" key="8">
    <source>
        <dbReference type="ARBA" id="ARBA00022958"/>
    </source>
</evidence>
<dbReference type="AlphaFoldDB" id="A0A1D1UTA5"/>
<keyword evidence="8" id="KW-0630">Potassium</keyword>
<dbReference type="Pfam" id="PF03493">
    <property type="entry name" value="BK_channel_a"/>
    <property type="match status" value="1"/>
</dbReference>
<comment type="subcellular location">
    <subcellularLocation>
        <location evidence="1">Membrane</location>
        <topology evidence="1">Multi-pass membrane protein</topology>
    </subcellularLocation>
</comment>
<comment type="caution">
    <text evidence="18">The sequence shown here is derived from an EMBL/GenBank/DDBJ whole genome shotgun (WGS) entry which is preliminary data.</text>
</comment>
<dbReference type="InterPro" id="IPR048735">
    <property type="entry name" value="Slowpoke-like_C"/>
</dbReference>
<dbReference type="InterPro" id="IPR047871">
    <property type="entry name" value="K_chnl_Slo-like"/>
</dbReference>
<keyword evidence="5" id="KW-0631">Potassium channel</keyword>
<dbReference type="Pfam" id="PF21014">
    <property type="entry name" value="Slowpoke_C"/>
    <property type="match status" value="1"/>
</dbReference>
<gene>
    <name evidence="18" type="primary">RvY_01959-1</name>
    <name evidence="18" type="synonym">RvY_01959.1</name>
    <name evidence="18" type="ORF">RvY_01959</name>
</gene>
<feature type="transmembrane region" description="Helical" evidence="14">
    <location>
        <begin position="231"/>
        <end position="250"/>
    </location>
</feature>
<evidence type="ECO:0000256" key="7">
    <source>
        <dbReference type="ARBA" id="ARBA00022882"/>
    </source>
</evidence>
<keyword evidence="7" id="KW-0851">Voltage-gated channel</keyword>
<keyword evidence="19" id="KW-1185">Reference proteome</keyword>
<feature type="region of interest" description="Disordered" evidence="13">
    <location>
        <begin position="128"/>
        <end position="153"/>
    </location>
</feature>
<evidence type="ECO:0000259" key="17">
    <source>
        <dbReference type="Pfam" id="PF22614"/>
    </source>
</evidence>
<feature type="transmembrane region" description="Helical" evidence="14">
    <location>
        <begin position="360"/>
        <end position="377"/>
    </location>
</feature>
<evidence type="ECO:0000256" key="13">
    <source>
        <dbReference type="SAM" id="MobiDB-lite"/>
    </source>
</evidence>
<dbReference type="Pfam" id="PF22614">
    <property type="entry name" value="Slo-like_RCK"/>
    <property type="match status" value="2"/>
</dbReference>
<keyword evidence="6" id="KW-0106">Calcium</keyword>
<evidence type="ECO:0000256" key="11">
    <source>
        <dbReference type="ARBA" id="ARBA00023136"/>
    </source>
</evidence>
<evidence type="ECO:0000256" key="10">
    <source>
        <dbReference type="ARBA" id="ARBA00023065"/>
    </source>
</evidence>
<evidence type="ECO:0000256" key="1">
    <source>
        <dbReference type="ARBA" id="ARBA00004141"/>
    </source>
</evidence>
<protein>
    <submittedName>
        <fullName evidence="18">Uncharacterized protein</fullName>
    </submittedName>
</protein>
<evidence type="ECO:0000256" key="4">
    <source>
        <dbReference type="ARBA" id="ARBA00022692"/>
    </source>
</evidence>
<dbReference type="PANTHER" id="PTHR10027">
    <property type="entry name" value="CALCIUM-ACTIVATED POTASSIUM CHANNEL ALPHA CHAIN"/>
    <property type="match status" value="1"/>
</dbReference>
<keyword evidence="4 14" id="KW-0812">Transmembrane</keyword>
<feature type="transmembrane region" description="Helical" evidence="14">
    <location>
        <begin position="192"/>
        <end position="211"/>
    </location>
</feature>
<proteinExistence type="predicted"/>
<feature type="transmembrane region" description="Helical" evidence="14">
    <location>
        <begin position="80"/>
        <end position="98"/>
    </location>
</feature>
<feature type="domain" description="RCK N-terminal" evidence="17">
    <location>
        <begin position="830"/>
        <end position="949"/>
    </location>
</feature>
<feature type="compositionally biased region" description="Basic and acidic residues" evidence="13">
    <location>
        <begin position="128"/>
        <end position="149"/>
    </location>
</feature>
<name>A0A1D1UTA5_RAMVA</name>
<keyword evidence="11 14" id="KW-0472">Membrane</keyword>
<dbReference type="PRINTS" id="PR01449">
    <property type="entry name" value="BKCHANNELA"/>
</dbReference>
<keyword evidence="12" id="KW-0407">Ion channel</keyword>
<dbReference type="Gene3D" id="3.40.50.720">
    <property type="entry name" value="NAD(P)-binding Rossmann-like Domain"/>
    <property type="match status" value="1"/>
</dbReference>
<dbReference type="STRING" id="947166.A0A1D1UTA5"/>